<proteinExistence type="predicted"/>
<keyword evidence="1" id="KW-0175">Coiled coil</keyword>
<sequence>MLEDLSYGELFQQCRQYAKEKEKLQEELDSVQQTLTSSQKELAELKEQLASTQVELRKKSIHVIGYENIMYCLIDLTVCYNDGTPDNSGFLGVAKWLDHKQDCTGPWFEWAEAELLYARGMRMSQNAAGQATDTEQPQEQEGDTADPGVLEEDLRASEASDAANETEVKSLTEKLRASAIANAAQDKEISRLGADLQEAQREVEELSRQMTNKDKQFEALGDKHEEILSDARDVLANIPLHQANMKRLQSIASNSEYLNSATEALLNTELGKQARLKDVKAAVYHTLHNNSSPMNIDDIIAKVERLLATEVLPIPNTDGYDWFESVGHNVRRQFTDANRFDATTGEIVSGDSSRRIRTHQPPPVSRDNTSDT</sequence>
<evidence type="ECO:0000313" key="4">
    <source>
        <dbReference type="Proteomes" id="UP000651452"/>
    </source>
</evidence>
<evidence type="ECO:0000256" key="2">
    <source>
        <dbReference type="SAM" id="MobiDB-lite"/>
    </source>
</evidence>
<gene>
    <name evidence="3" type="ORF">EKO04_005392</name>
</gene>
<reference evidence="3" key="2">
    <citation type="submission" date="2020-09" db="EMBL/GenBank/DDBJ databases">
        <title>Reference genome assembly for Australian Ascochyta lentis isolate Al4.</title>
        <authorList>
            <person name="Lee R.C."/>
            <person name="Farfan-Caceres L.M."/>
            <person name="Debler J.W."/>
            <person name="Williams A.H."/>
            <person name="Henares B.M."/>
        </authorList>
    </citation>
    <scope>NUCLEOTIDE SEQUENCE</scope>
    <source>
        <strain evidence="3">Al4</strain>
    </source>
</reference>
<accession>A0A8H7MIN2</accession>
<reference evidence="3" key="1">
    <citation type="submission" date="2018-12" db="EMBL/GenBank/DDBJ databases">
        <authorList>
            <person name="Syme R.A."/>
            <person name="Farfan-Caceres L."/>
            <person name="Lichtenzveig J."/>
        </authorList>
    </citation>
    <scope>NUCLEOTIDE SEQUENCE</scope>
    <source>
        <strain evidence="3">Al4</strain>
    </source>
</reference>
<feature type="coiled-coil region" evidence="1">
    <location>
        <begin position="182"/>
        <end position="223"/>
    </location>
</feature>
<keyword evidence="4" id="KW-1185">Reference proteome</keyword>
<evidence type="ECO:0000313" key="3">
    <source>
        <dbReference type="EMBL" id="KAF9696398.1"/>
    </source>
</evidence>
<evidence type="ECO:0000256" key="1">
    <source>
        <dbReference type="SAM" id="Coils"/>
    </source>
</evidence>
<dbReference type="AlphaFoldDB" id="A0A8H7MIN2"/>
<dbReference type="Proteomes" id="UP000651452">
    <property type="component" value="Unassembled WGS sequence"/>
</dbReference>
<organism evidence="3 4">
    <name type="scientific">Ascochyta lentis</name>
    <dbReference type="NCBI Taxonomy" id="205686"/>
    <lineage>
        <taxon>Eukaryota</taxon>
        <taxon>Fungi</taxon>
        <taxon>Dikarya</taxon>
        <taxon>Ascomycota</taxon>
        <taxon>Pezizomycotina</taxon>
        <taxon>Dothideomycetes</taxon>
        <taxon>Pleosporomycetidae</taxon>
        <taxon>Pleosporales</taxon>
        <taxon>Pleosporineae</taxon>
        <taxon>Didymellaceae</taxon>
        <taxon>Ascochyta</taxon>
    </lineage>
</organism>
<dbReference type="EMBL" id="RZGK01000009">
    <property type="protein sequence ID" value="KAF9696398.1"/>
    <property type="molecule type" value="Genomic_DNA"/>
</dbReference>
<comment type="caution">
    <text evidence="3">The sequence shown here is derived from an EMBL/GenBank/DDBJ whole genome shotgun (WGS) entry which is preliminary data.</text>
</comment>
<protein>
    <submittedName>
        <fullName evidence="3">Uncharacterized protein</fullName>
    </submittedName>
</protein>
<feature type="region of interest" description="Disordered" evidence="2">
    <location>
        <begin position="348"/>
        <end position="372"/>
    </location>
</feature>
<name>A0A8H7MIN2_9PLEO</name>
<feature type="region of interest" description="Disordered" evidence="2">
    <location>
        <begin position="126"/>
        <end position="146"/>
    </location>
</feature>
<feature type="coiled-coil region" evidence="1">
    <location>
        <begin position="7"/>
        <end position="62"/>
    </location>
</feature>
<feature type="compositionally biased region" description="Polar residues" evidence="2">
    <location>
        <begin position="126"/>
        <end position="135"/>
    </location>
</feature>